<evidence type="ECO:0000256" key="7">
    <source>
        <dbReference type="ARBA" id="ARBA00047551"/>
    </source>
</evidence>
<dbReference type="PANTHER" id="PTHR46042:SF1">
    <property type="entry name" value="DIPHTHINE METHYLTRANSFERASE"/>
    <property type="match status" value="1"/>
</dbReference>
<evidence type="ECO:0000256" key="6">
    <source>
        <dbReference type="ARBA" id="ARBA00039131"/>
    </source>
</evidence>
<gene>
    <name evidence="9" type="primary">wdr85</name>
    <name evidence="9" type="ORF">SNAT2548_LOCUS354</name>
</gene>
<comment type="similarity">
    <text evidence="5">Belongs to the DPH7 family.</text>
</comment>
<dbReference type="InterPro" id="IPR052415">
    <property type="entry name" value="Diphthine_MTase"/>
</dbReference>
<feature type="repeat" description="WD" evidence="8">
    <location>
        <begin position="210"/>
        <end position="245"/>
    </location>
</feature>
<keyword evidence="10" id="KW-1185">Reference proteome</keyword>
<evidence type="ECO:0000256" key="3">
    <source>
        <dbReference type="ARBA" id="ARBA00022737"/>
    </source>
</evidence>
<dbReference type="AlphaFoldDB" id="A0A812G2S5"/>
<organism evidence="9 10">
    <name type="scientific">Symbiodinium natans</name>
    <dbReference type="NCBI Taxonomy" id="878477"/>
    <lineage>
        <taxon>Eukaryota</taxon>
        <taxon>Sar</taxon>
        <taxon>Alveolata</taxon>
        <taxon>Dinophyceae</taxon>
        <taxon>Suessiales</taxon>
        <taxon>Symbiodiniaceae</taxon>
        <taxon>Symbiodinium</taxon>
    </lineage>
</organism>
<name>A0A812G2S5_9DINO</name>
<evidence type="ECO:0000256" key="5">
    <source>
        <dbReference type="ARBA" id="ARBA00038092"/>
    </source>
</evidence>
<evidence type="ECO:0000256" key="2">
    <source>
        <dbReference type="ARBA" id="ARBA00022574"/>
    </source>
</evidence>
<keyword evidence="4" id="KW-0378">Hydrolase</keyword>
<dbReference type="Proteomes" id="UP000604046">
    <property type="component" value="Unassembled WGS sequence"/>
</dbReference>
<sequence>MDMQLPAADGSVVELKGQVFEDCGCYPDVVEFSPGHDACLAWGMYEHVQETDERQGGLVFATVEHRGDFQYSLLRTAVLESPGVYDLAWCPEGGVLAACCADGCVRLCSPAQGVLHEPFKLSDQILTHICFGAGGAKEAEGLAAVGQDGKCYHFQLDAGFRKLAERQQHDLEAWCVDVSPSEPCLILSGADDGHLAAWDVRDESSALRNRRSHEAGVTALAFNPYQPLQVATGSYDERLRLFDLRKLTAEPLAMTPRLGDGAYQISWHPQWHGVLAVAAMRCGFPVFRVDGAGFELLAAYASNAPEGAHGSLGYGISWQFASETSQMSLAASASFYDRSLHLWTATTKRAEDEQN</sequence>
<dbReference type="Pfam" id="PF00400">
    <property type="entry name" value="WD40"/>
    <property type="match status" value="3"/>
</dbReference>
<dbReference type="InterPro" id="IPR036322">
    <property type="entry name" value="WD40_repeat_dom_sf"/>
</dbReference>
<dbReference type="PROSITE" id="PS00678">
    <property type="entry name" value="WD_REPEATS_1"/>
    <property type="match status" value="1"/>
</dbReference>
<dbReference type="GO" id="GO:0005737">
    <property type="term" value="C:cytoplasm"/>
    <property type="evidence" value="ECO:0007669"/>
    <property type="project" value="TreeGrafter"/>
</dbReference>
<dbReference type="InterPro" id="IPR015943">
    <property type="entry name" value="WD40/YVTN_repeat-like_dom_sf"/>
</dbReference>
<protein>
    <recommendedName>
        <fullName evidence="6">methylated diphthine methylhydrolase</fullName>
        <ecNumber evidence="6">3.1.1.97</ecNumber>
    </recommendedName>
</protein>
<dbReference type="EC" id="3.1.1.97" evidence="6"/>
<feature type="repeat" description="WD" evidence="8">
    <location>
        <begin position="166"/>
        <end position="208"/>
    </location>
</feature>
<keyword evidence="3" id="KW-0677">Repeat</keyword>
<dbReference type="GO" id="GO:0017183">
    <property type="term" value="P:protein histidyl modification to diphthamide"/>
    <property type="evidence" value="ECO:0007669"/>
    <property type="project" value="TreeGrafter"/>
</dbReference>
<dbReference type="OrthoDB" id="273771at2759"/>
<reference evidence="9" key="1">
    <citation type="submission" date="2021-02" db="EMBL/GenBank/DDBJ databases">
        <authorList>
            <person name="Dougan E. K."/>
            <person name="Rhodes N."/>
            <person name="Thang M."/>
            <person name="Chan C."/>
        </authorList>
    </citation>
    <scope>NUCLEOTIDE SEQUENCE</scope>
</reference>
<comment type="catalytic activity">
    <reaction evidence="7">
        <text>diphthine methyl ester-[translation elongation factor 2] + H2O = diphthine-[translation elongation factor 2] + methanol + H(+)</text>
        <dbReference type="Rhea" id="RHEA:42656"/>
        <dbReference type="Rhea" id="RHEA-COMP:10172"/>
        <dbReference type="Rhea" id="RHEA-COMP:10173"/>
        <dbReference type="ChEBI" id="CHEBI:15377"/>
        <dbReference type="ChEBI" id="CHEBI:15378"/>
        <dbReference type="ChEBI" id="CHEBI:17790"/>
        <dbReference type="ChEBI" id="CHEBI:79005"/>
        <dbReference type="ChEBI" id="CHEBI:82696"/>
        <dbReference type="EC" id="3.1.1.97"/>
    </reaction>
</comment>
<dbReference type="SMART" id="SM00320">
    <property type="entry name" value="WD40"/>
    <property type="match status" value="3"/>
</dbReference>
<accession>A0A812G2S5</accession>
<comment type="pathway">
    <text evidence="1">Protein modification; peptidyl-diphthamide biosynthesis.</text>
</comment>
<evidence type="ECO:0000256" key="4">
    <source>
        <dbReference type="ARBA" id="ARBA00022801"/>
    </source>
</evidence>
<evidence type="ECO:0000256" key="8">
    <source>
        <dbReference type="PROSITE-ProRule" id="PRU00221"/>
    </source>
</evidence>
<dbReference type="GO" id="GO:0061685">
    <property type="term" value="F:diphthine methylesterase activity"/>
    <property type="evidence" value="ECO:0007669"/>
    <property type="project" value="UniProtKB-EC"/>
</dbReference>
<evidence type="ECO:0000256" key="1">
    <source>
        <dbReference type="ARBA" id="ARBA00005156"/>
    </source>
</evidence>
<dbReference type="PROSITE" id="PS50082">
    <property type="entry name" value="WD_REPEATS_2"/>
    <property type="match status" value="2"/>
</dbReference>
<evidence type="ECO:0000313" key="10">
    <source>
        <dbReference type="Proteomes" id="UP000604046"/>
    </source>
</evidence>
<evidence type="ECO:0000313" key="9">
    <source>
        <dbReference type="EMBL" id="CAE6917707.1"/>
    </source>
</evidence>
<comment type="caution">
    <text evidence="9">The sequence shown here is derived from an EMBL/GenBank/DDBJ whole genome shotgun (WGS) entry which is preliminary data.</text>
</comment>
<dbReference type="SUPFAM" id="SSF50978">
    <property type="entry name" value="WD40 repeat-like"/>
    <property type="match status" value="1"/>
</dbReference>
<dbReference type="PANTHER" id="PTHR46042">
    <property type="entry name" value="DIPHTHINE METHYLTRANSFERASE"/>
    <property type="match status" value="1"/>
</dbReference>
<keyword evidence="2 8" id="KW-0853">WD repeat</keyword>
<dbReference type="InterPro" id="IPR019775">
    <property type="entry name" value="WD40_repeat_CS"/>
</dbReference>
<proteinExistence type="inferred from homology"/>
<dbReference type="EMBL" id="CAJNDS010000015">
    <property type="protein sequence ID" value="CAE6917707.1"/>
    <property type="molecule type" value="Genomic_DNA"/>
</dbReference>
<dbReference type="Gene3D" id="2.130.10.10">
    <property type="entry name" value="YVTN repeat-like/Quinoprotein amine dehydrogenase"/>
    <property type="match status" value="1"/>
</dbReference>
<dbReference type="InterPro" id="IPR001680">
    <property type="entry name" value="WD40_rpt"/>
</dbReference>